<evidence type="ECO:0000256" key="1">
    <source>
        <dbReference type="SAM" id="MobiDB-lite"/>
    </source>
</evidence>
<evidence type="ECO:0000313" key="3">
    <source>
        <dbReference type="Proteomes" id="UP001237595"/>
    </source>
</evidence>
<accession>A0ABT6PW20</accession>
<sequence length="78" mass="8676">MAELSTATLQPGQTESNDQGERVGRSTGGHLVQMRRRVSDRGFAVTVDAEPRAEIPTEVLTHEWSAANSAFDRLMREY</sequence>
<dbReference type="EMBL" id="JASAOF010000026">
    <property type="protein sequence ID" value="MDI2032207.1"/>
    <property type="molecule type" value="Genomic_DNA"/>
</dbReference>
<dbReference type="Proteomes" id="UP001237595">
    <property type="component" value="Unassembled WGS sequence"/>
</dbReference>
<name>A0ABT6PW20_9PSEU</name>
<feature type="compositionally biased region" description="Polar residues" evidence="1">
    <location>
        <begin position="1"/>
        <end position="17"/>
    </location>
</feature>
<protein>
    <submittedName>
        <fullName evidence="2">Uncharacterized protein</fullName>
    </submittedName>
</protein>
<feature type="region of interest" description="Disordered" evidence="1">
    <location>
        <begin position="1"/>
        <end position="32"/>
    </location>
</feature>
<organism evidence="2 3">
    <name type="scientific">Saccharopolyspora ipomoeae</name>
    <dbReference type="NCBI Taxonomy" id="3042027"/>
    <lineage>
        <taxon>Bacteria</taxon>
        <taxon>Bacillati</taxon>
        <taxon>Actinomycetota</taxon>
        <taxon>Actinomycetes</taxon>
        <taxon>Pseudonocardiales</taxon>
        <taxon>Pseudonocardiaceae</taxon>
        <taxon>Saccharopolyspora</taxon>
    </lineage>
</organism>
<keyword evidence="3" id="KW-1185">Reference proteome</keyword>
<reference evidence="2 3" key="1">
    <citation type="submission" date="2023-04" db="EMBL/GenBank/DDBJ databases">
        <title>Draft genome sequence of Saccharopolyspora sp. TS4A08 isolated from sweet potato rhizospheric soil.</title>
        <authorList>
            <person name="Suksaard P."/>
            <person name="Duangmal K."/>
        </authorList>
    </citation>
    <scope>NUCLEOTIDE SEQUENCE [LARGE SCALE GENOMIC DNA]</scope>
    <source>
        <strain evidence="2 3">TS4A08</strain>
    </source>
</reference>
<evidence type="ECO:0000313" key="2">
    <source>
        <dbReference type="EMBL" id="MDI2032207.1"/>
    </source>
</evidence>
<comment type="caution">
    <text evidence="2">The sequence shown here is derived from an EMBL/GenBank/DDBJ whole genome shotgun (WGS) entry which is preliminary data.</text>
</comment>
<dbReference type="RefSeq" id="WP_281458465.1">
    <property type="nucleotide sequence ID" value="NZ_JASAOF010000026.1"/>
</dbReference>
<proteinExistence type="predicted"/>
<gene>
    <name evidence="2" type="ORF">QFW96_26555</name>
</gene>